<reference evidence="6" key="1">
    <citation type="submission" date="2023-06" db="EMBL/GenBank/DDBJ databases">
        <title>Genomic of Agaribacillus aureum.</title>
        <authorList>
            <person name="Wang G."/>
        </authorList>
    </citation>
    <scope>NUCLEOTIDE SEQUENCE</scope>
    <source>
        <strain evidence="6">BMA12</strain>
    </source>
</reference>
<evidence type="ECO:0000256" key="2">
    <source>
        <dbReference type="SAM" id="Coils"/>
    </source>
</evidence>
<dbReference type="Gene3D" id="2.40.30.170">
    <property type="match status" value="1"/>
</dbReference>
<dbReference type="InterPro" id="IPR058647">
    <property type="entry name" value="BSH_CzcB-like"/>
</dbReference>
<dbReference type="Gene3D" id="1.10.287.470">
    <property type="entry name" value="Helix hairpin bin"/>
    <property type="match status" value="1"/>
</dbReference>
<dbReference type="InterPro" id="IPR058637">
    <property type="entry name" value="YknX-like_C"/>
</dbReference>
<feature type="domain" description="CzcB-like alpha-helical hairpin" evidence="3">
    <location>
        <begin position="132"/>
        <end position="185"/>
    </location>
</feature>
<dbReference type="RefSeq" id="WP_346757335.1">
    <property type="nucleotide sequence ID" value="NZ_JAUJEB010000001.1"/>
</dbReference>
<feature type="coiled-coil region" evidence="2">
    <location>
        <begin position="24"/>
        <end position="58"/>
    </location>
</feature>
<feature type="domain" description="YknX-like C-terminal permuted SH3-like" evidence="5">
    <location>
        <begin position="304"/>
        <end position="374"/>
    </location>
</feature>
<comment type="similarity">
    <text evidence="1">Belongs to the membrane fusion protein (MFP) (TC 8.A.1) family.</text>
</comment>
<keyword evidence="7" id="KW-1185">Reference proteome</keyword>
<dbReference type="PANTHER" id="PTHR30469:SF15">
    <property type="entry name" value="HLYD FAMILY OF SECRETION PROTEINS"/>
    <property type="match status" value="1"/>
</dbReference>
<evidence type="ECO:0000256" key="1">
    <source>
        <dbReference type="ARBA" id="ARBA00009477"/>
    </source>
</evidence>
<dbReference type="Gene3D" id="2.40.50.100">
    <property type="match status" value="1"/>
</dbReference>
<dbReference type="Pfam" id="PF25973">
    <property type="entry name" value="BSH_CzcB"/>
    <property type="match status" value="1"/>
</dbReference>
<dbReference type="InterPro" id="IPR058648">
    <property type="entry name" value="HH_CzcB-like"/>
</dbReference>
<evidence type="ECO:0000259" key="3">
    <source>
        <dbReference type="Pfam" id="PF25893"/>
    </source>
</evidence>
<dbReference type="NCBIfam" id="TIGR01730">
    <property type="entry name" value="RND_mfp"/>
    <property type="match status" value="1"/>
</dbReference>
<accession>A0ABT8L2T0</accession>
<protein>
    <submittedName>
        <fullName evidence="6">Efflux RND transporter periplasmic adaptor subunit</fullName>
    </submittedName>
</protein>
<evidence type="ECO:0000313" key="7">
    <source>
        <dbReference type="Proteomes" id="UP001172083"/>
    </source>
</evidence>
<keyword evidence="2" id="KW-0175">Coiled coil</keyword>
<evidence type="ECO:0000259" key="4">
    <source>
        <dbReference type="Pfam" id="PF25973"/>
    </source>
</evidence>
<dbReference type="Gene3D" id="2.40.420.20">
    <property type="match status" value="1"/>
</dbReference>
<feature type="domain" description="CzcB-like barrel-sandwich hybrid" evidence="4">
    <location>
        <begin position="93"/>
        <end position="208"/>
    </location>
</feature>
<evidence type="ECO:0000313" key="6">
    <source>
        <dbReference type="EMBL" id="MDN5212009.1"/>
    </source>
</evidence>
<feature type="coiled-coil region" evidence="2">
    <location>
        <begin position="156"/>
        <end position="183"/>
    </location>
</feature>
<dbReference type="EMBL" id="JAUJEB010000001">
    <property type="protein sequence ID" value="MDN5212009.1"/>
    <property type="molecule type" value="Genomic_DNA"/>
</dbReference>
<comment type="caution">
    <text evidence="6">The sequence shown here is derived from an EMBL/GenBank/DDBJ whole genome shotgun (WGS) entry which is preliminary data.</text>
</comment>
<dbReference type="PANTHER" id="PTHR30469">
    <property type="entry name" value="MULTIDRUG RESISTANCE PROTEIN MDTA"/>
    <property type="match status" value="1"/>
</dbReference>
<dbReference type="Pfam" id="PF25989">
    <property type="entry name" value="YknX_C"/>
    <property type="match status" value="1"/>
</dbReference>
<dbReference type="InterPro" id="IPR006143">
    <property type="entry name" value="RND_pump_MFP"/>
</dbReference>
<name>A0ABT8L2T0_9BACT</name>
<dbReference type="Proteomes" id="UP001172083">
    <property type="component" value="Unassembled WGS sequence"/>
</dbReference>
<dbReference type="PROSITE" id="PS51257">
    <property type="entry name" value="PROKAR_LIPOPROTEIN"/>
    <property type="match status" value="1"/>
</dbReference>
<evidence type="ECO:0000259" key="5">
    <source>
        <dbReference type="Pfam" id="PF25989"/>
    </source>
</evidence>
<gene>
    <name evidence="6" type="ORF">QQ020_08100</name>
</gene>
<organism evidence="6 7">
    <name type="scientific">Agaribacillus aureus</name>
    <dbReference type="NCBI Taxonomy" id="3051825"/>
    <lineage>
        <taxon>Bacteria</taxon>
        <taxon>Pseudomonadati</taxon>
        <taxon>Bacteroidota</taxon>
        <taxon>Cytophagia</taxon>
        <taxon>Cytophagales</taxon>
        <taxon>Splendidivirgaceae</taxon>
        <taxon>Agaribacillus</taxon>
    </lineage>
</organism>
<dbReference type="SUPFAM" id="SSF111369">
    <property type="entry name" value="HlyD-like secretion proteins"/>
    <property type="match status" value="1"/>
</dbReference>
<dbReference type="Pfam" id="PF25893">
    <property type="entry name" value="HH_CzcB"/>
    <property type="match status" value="1"/>
</dbReference>
<sequence length="385" mass="42190">MKNNILIIAVVISTLFGCQSGTDLKAKKAELAEAKAALSELQEKIDNLEKEIATLDTTTVVQNSVLISSGKIELVPFVHKISVRGSAASRKNVMISAETMGRIESIRVREGQRVSKGQVLLTLDADIVRNNIAELKTSLELATTVFEKQERLWKNNIGTEIQYLEAKNNKESLERRLATTNSQLSQSIVKAPFDGRVDDLPAKLGEMAQPGLPLVRMVSPKSMYVEADISERFLGAFEAGDSVTLHFPIQDKTYTSKITAVGEVINPENRTFKIEAALSKTDFTVKPNQVVVLKLTDYQVADAILVPSEIILTDAAGKFLFVVDEEDGNTVAKRRSIEAGKTQNGQTEVIKGLAENDVIVLDGYRDLNDGIPVKFADRSTQTANL</sequence>
<proteinExistence type="inferred from homology"/>